<dbReference type="AlphaFoldDB" id="A0A812W4H2"/>
<accession>A0A812W4H2</accession>
<protein>
    <recommendedName>
        <fullName evidence="3">Protein-tyrosine sulfotransferase</fullName>
    </recommendedName>
</protein>
<dbReference type="Gene3D" id="3.40.50.300">
    <property type="entry name" value="P-loop containing nucleotide triphosphate hydrolases"/>
    <property type="match status" value="1"/>
</dbReference>
<keyword evidence="2" id="KW-1185">Reference proteome</keyword>
<reference evidence="1" key="1">
    <citation type="submission" date="2021-02" db="EMBL/GenBank/DDBJ databases">
        <authorList>
            <person name="Dougan E. K."/>
            <person name="Rhodes N."/>
            <person name="Thang M."/>
            <person name="Chan C."/>
        </authorList>
    </citation>
    <scope>NUCLEOTIDE SEQUENCE</scope>
</reference>
<comment type="caution">
    <text evidence="1">The sequence shown here is derived from an EMBL/GenBank/DDBJ whole genome shotgun (WGS) entry which is preliminary data.</text>
</comment>
<name>A0A812W4H2_SYMPI</name>
<dbReference type="SUPFAM" id="SSF52540">
    <property type="entry name" value="P-loop containing nucleoside triphosphate hydrolases"/>
    <property type="match status" value="1"/>
</dbReference>
<gene>
    <name evidence="1" type="ORF">SPIL2461_LOCUS18344</name>
</gene>
<dbReference type="InterPro" id="IPR052796">
    <property type="entry name" value="Nod_factor_sulfotransferase"/>
</dbReference>
<sequence>MQAVNLLIDSQIAEPGLLPTSPAYGPDSVAVPQPMPLRKHQTFAIILAMQRSGTSLLTVELSRHPCISMQSELFVQGSWNPKLQKQVVEVFFGTRVSDVQMLVLPNITQDILKKSRQAVEEGAAVQGFNWKLNQDFIPCWHTWLGDWAAHHGVRLIWVQRINLLRRIFSNHANKQTGVAVTTNKSQAKTVGSVQISMNTSNILKELAKDELNIKAVKAILADARRKGVQVQTVYYENMTESLDVVRRFLLQNSSCTSRGRAALKQRSGYSKIHAAKLKYLVRNWEQLRKTLRHTSWEWMLST</sequence>
<dbReference type="PANTHER" id="PTHR32175">
    <property type="entry name" value="PROTEIN, PUTATIVE, EXPRESSED-RELATED"/>
    <property type="match status" value="1"/>
</dbReference>
<proteinExistence type="predicted"/>
<organism evidence="1 2">
    <name type="scientific">Symbiodinium pilosum</name>
    <name type="common">Dinoflagellate</name>
    <dbReference type="NCBI Taxonomy" id="2952"/>
    <lineage>
        <taxon>Eukaryota</taxon>
        <taxon>Sar</taxon>
        <taxon>Alveolata</taxon>
        <taxon>Dinophyceae</taxon>
        <taxon>Suessiales</taxon>
        <taxon>Symbiodiniaceae</taxon>
        <taxon>Symbiodinium</taxon>
    </lineage>
</organism>
<evidence type="ECO:0000313" key="1">
    <source>
        <dbReference type="EMBL" id="CAE7667984.1"/>
    </source>
</evidence>
<evidence type="ECO:0008006" key="3">
    <source>
        <dbReference type="Google" id="ProtNLM"/>
    </source>
</evidence>
<evidence type="ECO:0000313" key="2">
    <source>
        <dbReference type="Proteomes" id="UP000649617"/>
    </source>
</evidence>
<dbReference type="EMBL" id="CAJNIZ010043749">
    <property type="protein sequence ID" value="CAE7667984.1"/>
    <property type="molecule type" value="Genomic_DNA"/>
</dbReference>
<dbReference type="PANTHER" id="PTHR32175:SF26">
    <property type="entry name" value="PROTEIN, PUTATIVE, EXPRESSED-RELATED"/>
    <property type="match status" value="1"/>
</dbReference>
<dbReference type="OrthoDB" id="411257at2759"/>
<dbReference type="InterPro" id="IPR027417">
    <property type="entry name" value="P-loop_NTPase"/>
</dbReference>
<dbReference type="Proteomes" id="UP000649617">
    <property type="component" value="Unassembled WGS sequence"/>
</dbReference>